<feature type="domain" description="Cwf19-like C-terminal" evidence="3">
    <location>
        <begin position="16"/>
        <end position="118"/>
    </location>
</feature>
<reference evidence="4" key="1">
    <citation type="submission" date="2021-01" db="EMBL/GenBank/DDBJ databases">
        <authorList>
            <person name="Corre E."/>
            <person name="Pelletier E."/>
            <person name="Niang G."/>
            <person name="Scheremetjew M."/>
            <person name="Finn R."/>
            <person name="Kale V."/>
            <person name="Holt S."/>
            <person name="Cochrane G."/>
            <person name="Meng A."/>
            <person name="Brown T."/>
            <person name="Cohen L."/>
        </authorList>
    </citation>
    <scope>NUCLEOTIDE SEQUENCE</scope>
    <source>
        <strain evidence="4">Pop2</strain>
    </source>
</reference>
<gene>
    <name evidence="4" type="ORF">DBRI1063_LOCUS17561</name>
</gene>
<dbReference type="InterPro" id="IPR006768">
    <property type="entry name" value="Cwf19-like_C_dom-1"/>
</dbReference>
<dbReference type="InterPro" id="IPR036265">
    <property type="entry name" value="HIT-like_sf"/>
</dbReference>
<dbReference type="PANTHER" id="PTHR12072:SF4">
    <property type="entry name" value="CWF19-LIKE PROTEIN 1"/>
    <property type="match status" value="1"/>
</dbReference>
<evidence type="ECO:0000259" key="2">
    <source>
        <dbReference type="Pfam" id="PF04676"/>
    </source>
</evidence>
<evidence type="ECO:0000259" key="3">
    <source>
        <dbReference type="Pfam" id="PF04677"/>
    </source>
</evidence>
<organism evidence="4">
    <name type="scientific">Ditylum brightwellii</name>
    <dbReference type="NCBI Taxonomy" id="49249"/>
    <lineage>
        <taxon>Eukaryota</taxon>
        <taxon>Sar</taxon>
        <taxon>Stramenopiles</taxon>
        <taxon>Ochrophyta</taxon>
        <taxon>Bacillariophyta</taxon>
        <taxon>Mediophyceae</taxon>
        <taxon>Lithodesmiophycidae</taxon>
        <taxon>Lithodesmiales</taxon>
        <taxon>Lithodesmiaceae</taxon>
        <taxon>Ditylum</taxon>
    </lineage>
</organism>
<dbReference type="InterPro" id="IPR040194">
    <property type="entry name" value="Cwf19-like"/>
</dbReference>
<evidence type="ECO:0000313" key="4">
    <source>
        <dbReference type="EMBL" id="CAD9342915.1"/>
    </source>
</evidence>
<dbReference type="GO" id="GO:0071014">
    <property type="term" value="C:post-mRNA release spliceosomal complex"/>
    <property type="evidence" value="ECO:0007669"/>
    <property type="project" value="TreeGrafter"/>
</dbReference>
<dbReference type="PANTHER" id="PTHR12072">
    <property type="entry name" value="CWF19, CELL CYCLE CONTROL PROTEIN"/>
    <property type="match status" value="1"/>
</dbReference>
<dbReference type="AlphaFoldDB" id="A0A7S2EM22"/>
<feature type="compositionally biased region" description="Basic and acidic residues" evidence="1">
    <location>
        <begin position="226"/>
        <end position="257"/>
    </location>
</feature>
<dbReference type="EMBL" id="HBGN01027227">
    <property type="protein sequence ID" value="CAD9342915.1"/>
    <property type="molecule type" value="Transcribed_RNA"/>
</dbReference>
<accession>A0A7S2EM22</accession>
<sequence length="321" mass="36150">MKKEEHDKRYPPAGTRRDCLFCLASPTRKRHLIISVGKPCYMALSRRSSDTHHVLIVPVAHETRGSAYLSLESYKEMEDTKENIRSFVRKSLKKDLFVFERAMQTKGGYHCHVQCVPIVPFNGNGRSVEDVMMGRAEQIGFELKEIPDGTTLQEVLEIEEDAKEKEGSSIAIGSGYFYAEVPVGKDGGCKRYVCRMKPRAKSTPQDNNKENNQETDVEKPSASTEKTTEDTKPSSNGNEDKKEEPAITSSENDKTNDKSPPSSSSSSFVATVPLQFGREIVARYVDNPALVEWKECVVSTEEEERMANTFREAFESNDWKS</sequence>
<dbReference type="InterPro" id="IPR006767">
    <property type="entry name" value="Cwf19-like_C_dom-2"/>
</dbReference>
<dbReference type="Pfam" id="PF04676">
    <property type="entry name" value="CwfJ_C_2"/>
    <property type="match status" value="1"/>
</dbReference>
<feature type="domain" description="Cwf19-like protein C-terminal" evidence="2">
    <location>
        <begin position="270"/>
        <end position="319"/>
    </location>
</feature>
<name>A0A7S2EM22_9STRA</name>
<feature type="compositionally biased region" description="Basic and acidic residues" evidence="1">
    <location>
        <begin position="207"/>
        <end position="219"/>
    </location>
</feature>
<feature type="region of interest" description="Disordered" evidence="1">
    <location>
        <begin position="199"/>
        <end position="268"/>
    </location>
</feature>
<proteinExistence type="predicted"/>
<evidence type="ECO:0000256" key="1">
    <source>
        <dbReference type="SAM" id="MobiDB-lite"/>
    </source>
</evidence>
<dbReference type="Pfam" id="PF04677">
    <property type="entry name" value="CwfJ_C_1"/>
    <property type="match status" value="1"/>
</dbReference>
<dbReference type="GO" id="GO:0000398">
    <property type="term" value="P:mRNA splicing, via spliceosome"/>
    <property type="evidence" value="ECO:0007669"/>
    <property type="project" value="TreeGrafter"/>
</dbReference>
<protein>
    <recommendedName>
        <fullName evidence="5">Cwf19-like C-terminal domain-containing protein</fullName>
    </recommendedName>
</protein>
<dbReference type="Gene3D" id="3.30.428.10">
    <property type="entry name" value="HIT-like"/>
    <property type="match status" value="1"/>
</dbReference>
<dbReference type="GO" id="GO:0061632">
    <property type="term" value="F:RNA lariat debranching enzyme activator activity"/>
    <property type="evidence" value="ECO:0007669"/>
    <property type="project" value="TreeGrafter"/>
</dbReference>
<evidence type="ECO:0008006" key="5">
    <source>
        <dbReference type="Google" id="ProtNLM"/>
    </source>
</evidence>